<accession>A0AAV7ZSP7</accession>
<feature type="region of interest" description="Disordered" evidence="1">
    <location>
        <begin position="1"/>
        <end position="35"/>
    </location>
</feature>
<evidence type="ECO:0000313" key="3">
    <source>
        <dbReference type="Proteomes" id="UP001146793"/>
    </source>
</evidence>
<feature type="compositionally biased region" description="Basic residues" evidence="1">
    <location>
        <begin position="19"/>
        <end position="32"/>
    </location>
</feature>
<evidence type="ECO:0000313" key="2">
    <source>
        <dbReference type="EMBL" id="KAJ3443403.1"/>
    </source>
</evidence>
<reference evidence="2" key="1">
    <citation type="submission" date="2022-08" db="EMBL/GenBank/DDBJ databases">
        <title>Novel sulphate-reducing endosymbionts in the free-living metamonad Anaeramoeba.</title>
        <authorList>
            <person name="Jerlstrom-Hultqvist J."/>
            <person name="Cepicka I."/>
            <person name="Gallot-Lavallee L."/>
            <person name="Salas-Leiva D."/>
            <person name="Curtis B.A."/>
            <person name="Zahonova K."/>
            <person name="Pipaliya S."/>
            <person name="Dacks J."/>
            <person name="Roger A.J."/>
        </authorList>
    </citation>
    <scope>NUCLEOTIDE SEQUENCE</scope>
    <source>
        <strain evidence="2">Busselton2</strain>
    </source>
</reference>
<feature type="region of interest" description="Disordered" evidence="1">
    <location>
        <begin position="170"/>
        <end position="205"/>
    </location>
</feature>
<dbReference type="Proteomes" id="UP001146793">
    <property type="component" value="Unassembled WGS sequence"/>
</dbReference>
<dbReference type="EMBL" id="JANTQA010000023">
    <property type="protein sequence ID" value="KAJ3443403.1"/>
    <property type="molecule type" value="Genomic_DNA"/>
</dbReference>
<sequence length="205" mass="23708">MKKVNHCQNQNSSNDNTKKKLHKINTTKKQRNKDHTNTTILDKLYSIIESYKTDNKITTKVEGGKKNRKIKENFGRLMKNPILPNCGKALLNPYYVENEIKKLKINENGTNLQVQNNGSFFDQSVLTFKELRKIQKQNLEKSQQKKQQLRKIGLGLDSIQFVSAGTINFNQNNDPRKRSFEATHTNKTPSNNKKKITSFLSLKKN</sequence>
<feature type="compositionally biased region" description="Polar residues" evidence="1">
    <location>
        <begin position="1"/>
        <end position="15"/>
    </location>
</feature>
<evidence type="ECO:0000256" key="1">
    <source>
        <dbReference type="SAM" id="MobiDB-lite"/>
    </source>
</evidence>
<organism evidence="2 3">
    <name type="scientific">Anaeramoeba flamelloides</name>
    <dbReference type="NCBI Taxonomy" id="1746091"/>
    <lineage>
        <taxon>Eukaryota</taxon>
        <taxon>Metamonada</taxon>
        <taxon>Anaeramoebidae</taxon>
        <taxon>Anaeramoeba</taxon>
    </lineage>
</organism>
<proteinExistence type="predicted"/>
<gene>
    <name evidence="2" type="ORF">M0812_09242</name>
</gene>
<comment type="caution">
    <text evidence="2">The sequence shown here is derived from an EMBL/GenBank/DDBJ whole genome shotgun (WGS) entry which is preliminary data.</text>
</comment>
<feature type="compositionally biased region" description="Polar residues" evidence="1">
    <location>
        <begin position="182"/>
        <end position="191"/>
    </location>
</feature>
<protein>
    <submittedName>
        <fullName evidence="2">Uncharacterized protein</fullName>
    </submittedName>
</protein>
<dbReference type="AlphaFoldDB" id="A0AAV7ZSP7"/>
<name>A0AAV7ZSP7_9EUKA</name>